<evidence type="ECO:0000313" key="4">
    <source>
        <dbReference type="EMBL" id="KXU91649.1"/>
    </source>
</evidence>
<evidence type="ECO:0000256" key="2">
    <source>
        <dbReference type="SAM" id="Phobius"/>
    </source>
</evidence>
<keyword evidence="2" id="KW-1133">Transmembrane helix</keyword>
<dbReference type="RefSeq" id="WP_062251001.1">
    <property type="nucleotide sequence ID" value="NZ_LHZA01000157.1"/>
</dbReference>
<dbReference type="Proteomes" id="UP000075473">
    <property type="component" value="Unassembled WGS sequence"/>
</dbReference>
<reference evidence="4 5" key="1">
    <citation type="submission" date="2015-06" db="EMBL/GenBank/DDBJ databases">
        <title>Improved classification and identification of acetic acid bacteria using matrix-assisted laser desorption/ionization time-of-flight mass spectrometry; Gluconobacter nephelii and Gluconobacter uchimurae are later heterotypic synonyms of Gluconobacter japonicus and Gluconobacter oxydans, respectively.</title>
        <authorList>
            <person name="Li L."/>
            <person name="Cleenwerck I."/>
            <person name="De Vuyst L."/>
            <person name="Vandamme P."/>
        </authorList>
    </citation>
    <scope>NUCLEOTIDE SEQUENCE [LARGE SCALE GENOMIC DNA]</scope>
    <source>
        <strain evidence="4 5">LMG 1625</strain>
    </source>
</reference>
<gene>
    <name evidence="4" type="ORF">AD928_12995</name>
</gene>
<comment type="caution">
    <text evidence="4">The sequence shown here is derived from an EMBL/GenBank/DDBJ whole genome shotgun (WGS) entry which is preliminary data.</text>
</comment>
<dbReference type="EMBL" id="LHZA01000157">
    <property type="protein sequence ID" value="KXU91649.1"/>
    <property type="molecule type" value="Genomic_DNA"/>
</dbReference>
<accession>A0A149Q2X4</accession>
<organism evidence="4 5">
    <name type="scientific">Acetobacter cerevisiae</name>
    <dbReference type="NCBI Taxonomy" id="178900"/>
    <lineage>
        <taxon>Bacteria</taxon>
        <taxon>Pseudomonadati</taxon>
        <taxon>Pseudomonadota</taxon>
        <taxon>Alphaproteobacteria</taxon>
        <taxon>Acetobacterales</taxon>
        <taxon>Acetobacteraceae</taxon>
        <taxon>Acetobacter</taxon>
    </lineage>
</organism>
<proteinExistence type="predicted"/>
<evidence type="ECO:0000256" key="1">
    <source>
        <dbReference type="SAM" id="MobiDB-lite"/>
    </source>
</evidence>
<dbReference type="Pfam" id="PF05226">
    <property type="entry name" value="CHASE2"/>
    <property type="match status" value="1"/>
</dbReference>
<feature type="compositionally biased region" description="Polar residues" evidence="1">
    <location>
        <begin position="399"/>
        <end position="410"/>
    </location>
</feature>
<dbReference type="AlphaFoldDB" id="A0A149Q2X4"/>
<dbReference type="PATRIC" id="fig|178900.5.peg.338"/>
<keyword evidence="2" id="KW-0812">Transmembrane</keyword>
<feature type="domain" description="CHASE2" evidence="3">
    <location>
        <begin position="33"/>
        <end position="369"/>
    </location>
</feature>
<sequence>MYFIILLVYWFVFKYYDPIGLENATKSASSQFFSAITEPFYGYGQGDRTQSHVAVVEISDETLKAEQETWPVSYHREAYWLRHIIEAHPAAVLVDIYFDGERQGDSLHAFDSVLAEAKELGIPIFFVRGMATELAHDLPPVLAPYQVYSGWETEKSNMYPLLVSAPQDKGKKYPTPAFAMYSTLCEGAWKNACKAGEEFEEPLFVRWGVYTDPLQKIAFDGESGECRDSHAGGLARLFRAVNTGAHALSGKWEPPEDNRCFYALTLDAARLDALSPLTKQPYTDMLRNRAVFFGGDLQAIHDVTTAPAIGQVPAVQLHAMAFDNLITYGAGYFHEASRFGEFHIFGHAIELDNAEALELGIWMLLSLVLVRASLSDTQQGAEHSGTPTHDERKAAFPQQPESAQPQTAPSPLSGLKKIRIKYLVAAALAVSGFLYDSFCRGYFSLTVLIFYVLLFLTMICMPVEFETQTYTMKIRQTLCVCSLVYCVNELFLHLPNADWIGLALLWFTVPEVNEENSFVKSTDKFISEKFPCLKKQR</sequence>
<evidence type="ECO:0000313" key="5">
    <source>
        <dbReference type="Proteomes" id="UP000075473"/>
    </source>
</evidence>
<evidence type="ECO:0000259" key="3">
    <source>
        <dbReference type="SMART" id="SM01080"/>
    </source>
</evidence>
<feature type="transmembrane region" description="Helical" evidence="2">
    <location>
        <begin position="441"/>
        <end position="465"/>
    </location>
</feature>
<protein>
    <recommendedName>
        <fullName evidence="3">CHASE2 domain-containing protein</fullName>
    </recommendedName>
</protein>
<keyword evidence="2" id="KW-0472">Membrane</keyword>
<dbReference type="SMART" id="SM01080">
    <property type="entry name" value="CHASE2"/>
    <property type="match status" value="1"/>
</dbReference>
<name>A0A149Q2X4_9PROT</name>
<dbReference type="InterPro" id="IPR007890">
    <property type="entry name" value="CHASE2"/>
</dbReference>
<feature type="region of interest" description="Disordered" evidence="1">
    <location>
        <begin position="379"/>
        <end position="410"/>
    </location>
</feature>